<evidence type="ECO:0000256" key="6">
    <source>
        <dbReference type="SAM" id="MobiDB-lite"/>
    </source>
</evidence>
<accession>A0ABC8ZPQ4</accession>
<keyword evidence="2 5" id="KW-0547">Nucleotide-binding</keyword>
<dbReference type="InterPro" id="IPR011009">
    <property type="entry name" value="Kinase-like_dom_sf"/>
</dbReference>
<evidence type="ECO:0000256" key="7">
    <source>
        <dbReference type="SAM" id="Phobius"/>
    </source>
</evidence>
<feature type="signal peptide" evidence="8">
    <location>
        <begin position="1"/>
        <end position="31"/>
    </location>
</feature>
<dbReference type="InterPro" id="IPR013320">
    <property type="entry name" value="ConA-like_dom_sf"/>
</dbReference>
<feature type="domain" description="Protein kinase" evidence="9">
    <location>
        <begin position="380"/>
        <end position="675"/>
    </location>
</feature>
<keyword evidence="1" id="KW-0808">Transferase</keyword>
<keyword evidence="8" id="KW-0732">Signal</keyword>
<dbReference type="SUPFAM" id="SSF49899">
    <property type="entry name" value="Concanavalin A-like lectins/glucanases"/>
    <property type="match status" value="1"/>
</dbReference>
<proteinExistence type="predicted"/>
<dbReference type="InterPro" id="IPR017441">
    <property type="entry name" value="Protein_kinase_ATP_BS"/>
</dbReference>
<evidence type="ECO:0000256" key="2">
    <source>
        <dbReference type="ARBA" id="ARBA00022741"/>
    </source>
</evidence>
<feature type="compositionally biased region" description="Low complexity" evidence="6">
    <location>
        <begin position="684"/>
        <end position="695"/>
    </location>
</feature>
<evidence type="ECO:0000313" key="10">
    <source>
        <dbReference type="EMBL" id="CAL4965408.1"/>
    </source>
</evidence>
<feature type="binding site" evidence="5">
    <location>
        <position position="414"/>
    </location>
    <ligand>
        <name>ATP</name>
        <dbReference type="ChEBI" id="CHEBI:30616"/>
    </ligand>
</feature>
<dbReference type="GO" id="GO:0004674">
    <property type="term" value="F:protein serine/threonine kinase activity"/>
    <property type="evidence" value="ECO:0007669"/>
    <property type="project" value="UniProtKB-KW"/>
</dbReference>
<dbReference type="PANTHER" id="PTHR27007">
    <property type="match status" value="1"/>
</dbReference>
<keyword evidence="7" id="KW-0812">Transmembrane</keyword>
<evidence type="ECO:0000256" key="3">
    <source>
        <dbReference type="ARBA" id="ARBA00022777"/>
    </source>
</evidence>
<dbReference type="InterPro" id="IPR000719">
    <property type="entry name" value="Prot_kinase_dom"/>
</dbReference>
<dbReference type="PROSITE" id="PS00108">
    <property type="entry name" value="PROTEIN_KINASE_ST"/>
    <property type="match status" value="1"/>
</dbReference>
<dbReference type="Proteomes" id="UP001497457">
    <property type="component" value="Chromosome 19rd"/>
</dbReference>
<keyword evidence="7" id="KW-0472">Membrane</keyword>
<feature type="region of interest" description="Disordered" evidence="6">
    <location>
        <begin position="661"/>
        <end position="742"/>
    </location>
</feature>
<dbReference type="SUPFAM" id="SSF56112">
    <property type="entry name" value="Protein kinase-like (PK-like)"/>
    <property type="match status" value="1"/>
</dbReference>
<dbReference type="Pfam" id="PF00069">
    <property type="entry name" value="Pkinase"/>
    <property type="match status" value="1"/>
</dbReference>
<dbReference type="GO" id="GO:0005524">
    <property type="term" value="F:ATP binding"/>
    <property type="evidence" value="ECO:0007669"/>
    <property type="project" value="UniProtKB-UniRule"/>
</dbReference>
<dbReference type="SMART" id="SM00220">
    <property type="entry name" value="S_TKc"/>
    <property type="match status" value="1"/>
</dbReference>
<evidence type="ECO:0000313" key="11">
    <source>
        <dbReference type="Proteomes" id="UP001497457"/>
    </source>
</evidence>
<keyword evidence="7" id="KW-1133">Transmembrane helix</keyword>
<sequence length="742" mass="82327">MGFHAKLPQVVALPYWCTILLICPLLSSSQAKSCKCPSSNQDTSNMQTLSNTFDQLHVYLFPANSSSSFLSAGLGFYKKHLLPKLNLSEPGLLIINDDFRLWETSDDDGTIQEASFNVVFTMSVYQPKNRSLVFAIIPDSFWYIIDTAFATQLNSSRGTSDVPIIDTFATQLNSSWGASDVPIVDATKLAGNRFTIWAGECYQTILNDTVFCVEIVIDPLALTPDSSMKNYSFSIDYNHLGNNMTVKVSVIEGEDGQGQEQQSSGVKKNINLSSVVSSHFGFFSFSSSMGQLFQLHTWNSTVQLLYPRKKKGTTTTIILSSVLGSAAATVATAAVVYYYFNSKYRGWKKELDQLAKSMQLLPGVPTQFSFSDIRRATNNFHETTKLGQGGFGAVYRCRLPGPKRGEALEVAVKKFSRDDNRRYEDFLAEVSVINRLRHKNIVPLVGWSYNKGEPLLVYEYMPNGSLDQHLFRRSGGITQKQPTPIDRWDTRYNMVKDIATGLHYVHHEYEPRVLHRDIKANNIMIDSSFQGRLGDFGLACVVAEGKNSYTDIGAPGTLGFRAPEYIHSGKATTKSDIFAFGVLILEIVTGKVAIDAQHRHIKDRVWHLHKEGRLLEAVDPMLTTEFKPSDAGRLLLLGLACSQPNPSDRPTMEKALQIITKSEPPPDVPLEKPRFVWPPEEGQSSSSDSSTELSSLAGMSLTSGIEMTERGQASSANEGNKSHHRPTEGPSQELISIYQTAE</sequence>
<keyword evidence="4 5" id="KW-0067">ATP-binding</keyword>
<keyword evidence="11" id="KW-1185">Reference proteome</keyword>
<feature type="transmembrane region" description="Helical" evidence="7">
    <location>
        <begin position="317"/>
        <end position="340"/>
    </location>
</feature>
<dbReference type="InterPro" id="IPR050528">
    <property type="entry name" value="L-type_Lectin-RKs"/>
</dbReference>
<feature type="chain" id="PRO_5044765003" description="Protein kinase domain-containing protein" evidence="8">
    <location>
        <begin position="32"/>
        <end position="742"/>
    </location>
</feature>
<evidence type="ECO:0000256" key="4">
    <source>
        <dbReference type="ARBA" id="ARBA00022840"/>
    </source>
</evidence>
<keyword evidence="3" id="KW-0418">Kinase</keyword>
<dbReference type="PROSITE" id="PS50011">
    <property type="entry name" value="PROTEIN_KINASE_DOM"/>
    <property type="match status" value="1"/>
</dbReference>
<dbReference type="InterPro" id="IPR008271">
    <property type="entry name" value="Ser/Thr_kinase_AS"/>
</dbReference>
<protein>
    <recommendedName>
        <fullName evidence="9">Protein kinase domain-containing protein</fullName>
    </recommendedName>
</protein>
<reference evidence="10" key="1">
    <citation type="submission" date="2024-10" db="EMBL/GenBank/DDBJ databases">
        <authorList>
            <person name="Ryan C."/>
        </authorList>
    </citation>
    <scope>NUCLEOTIDE SEQUENCE [LARGE SCALE GENOMIC DNA]</scope>
</reference>
<dbReference type="EMBL" id="OZ075129">
    <property type="protein sequence ID" value="CAL4965408.1"/>
    <property type="molecule type" value="Genomic_DNA"/>
</dbReference>
<dbReference type="PROSITE" id="PS00107">
    <property type="entry name" value="PROTEIN_KINASE_ATP"/>
    <property type="match status" value="1"/>
</dbReference>
<dbReference type="Gene3D" id="1.10.510.10">
    <property type="entry name" value="Transferase(Phosphotransferase) domain 1"/>
    <property type="match status" value="1"/>
</dbReference>
<evidence type="ECO:0000256" key="8">
    <source>
        <dbReference type="SAM" id="SignalP"/>
    </source>
</evidence>
<organism evidence="10 11">
    <name type="scientific">Urochloa decumbens</name>
    <dbReference type="NCBI Taxonomy" id="240449"/>
    <lineage>
        <taxon>Eukaryota</taxon>
        <taxon>Viridiplantae</taxon>
        <taxon>Streptophyta</taxon>
        <taxon>Embryophyta</taxon>
        <taxon>Tracheophyta</taxon>
        <taxon>Spermatophyta</taxon>
        <taxon>Magnoliopsida</taxon>
        <taxon>Liliopsida</taxon>
        <taxon>Poales</taxon>
        <taxon>Poaceae</taxon>
        <taxon>PACMAD clade</taxon>
        <taxon>Panicoideae</taxon>
        <taxon>Panicodae</taxon>
        <taxon>Paniceae</taxon>
        <taxon>Melinidinae</taxon>
        <taxon>Urochloa</taxon>
    </lineage>
</organism>
<evidence type="ECO:0000256" key="1">
    <source>
        <dbReference type="ARBA" id="ARBA00022679"/>
    </source>
</evidence>
<dbReference type="AlphaFoldDB" id="A0ABC8ZPQ4"/>
<gene>
    <name evidence="10" type="ORF">URODEC1_LOCUS47197</name>
</gene>
<dbReference type="Gene3D" id="3.30.200.20">
    <property type="entry name" value="Phosphorylase Kinase, domain 1"/>
    <property type="match status" value="1"/>
</dbReference>
<feature type="compositionally biased region" description="Polar residues" evidence="6">
    <location>
        <begin position="700"/>
        <end position="719"/>
    </location>
</feature>
<dbReference type="Gene3D" id="2.60.120.200">
    <property type="match status" value="1"/>
</dbReference>
<feature type="compositionally biased region" description="Polar residues" evidence="6">
    <location>
        <begin position="729"/>
        <end position="742"/>
    </location>
</feature>
<name>A0ABC8ZPQ4_9POAL</name>
<evidence type="ECO:0000259" key="9">
    <source>
        <dbReference type="PROSITE" id="PS50011"/>
    </source>
</evidence>
<evidence type="ECO:0000256" key="5">
    <source>
        <dbReference type="PROSITE-ProRule" id="PRU10141"/>
    </source>
</evidence>
<dbReference type="FunFam" id="1.10.510.10:FF:000444">
    <property type="entry name" value="probable L-type lectin-domain containing receptor kinase S.5"/>
    <property type="match status" value="1"/>
</dbReference>